<feature type="chain" id="PRO_5039114894" evidence="1">
    <location>
        <begin position="21"/>
        <end position="355"/>
    </location>
</feature>
<comment type="caution">
    <text evidence="2">The sequence shown here is derived from an EMBL/GenBank/DDBJ whole genome shotgun (WGS) entry which is preliminary data.</text>
</comment>
<evidence type="ECO:0000313" key="2">
    <source>
        <dbReference type="EMBL" id="KAA9026997.1"/>
    </source>
</evidence>
<keyword evidence="1" id="KW-0732">Signal</keyword>
<dbReference type="RefSeq" id="WP_150439225.1">
    <property type="nucleotide sequence ID" value="NZ_VYKL01000014.1"/>
</dbReference>
<dbReference type="InterPro" id="IPR011852">
    <property type="entry name" value="TRAP_TAXI"/>
</dbReference>
<evidence type="ECO:0000256" key="1">
    <source>
        <dbReference type="SAM" id="SignalP"/>
    </source>
</evidence>
<evidence type="ECO:0000313" key="3">
    <source>
        <dbReference type="Proteomes" id="UP000326671"/>
    </source>
</evidence>
<dbReference type="NCBIfam" id="TIGR02122">
    <property type="entry name" value="TRAP_TAXI"/>
    <property type="match status" value="1"/>
</dbReference>
<proteinExistence type="predicted"/>
<dbReference type="PANTHER" id="PTHR42941:SF1">
    <property type="entry name" value="SLL1037 PROTEIN"/>
    <property type="match status" value="1"/>
</dbReference>
<dbReference type="PANTHER" id="PTHR42941">
    <property type="entry name" value="SLL1037 PROTEIN"/>
    <property type="match status" value="1"/>
</dbReference>
<feature type="signal peptide" evidence="1">
    <location>
        <begin position="1"/>
        <end position="20"/>
    </location>
</feature>
<organism evidence="2 3">
    <name type="scientific">Niallia endozanthoxylica</name>
    <dbReference type="NCBI Taxonomy" id="2036016"/>
    <lineage>
        <taxon>Bacteria</taxon>
        <taxon>Bacillati</taxon>
        <taxon>Bacillota</taxon>
        <taxon>Bacilli</taxon>
        <taxon>Bacillales</taxon>
        <taxon>Bacillaceae</taxon>
        <taxon>Niallia</taxon>
    </lineage>
</organism>
<reference evidence="2 3" key="1">
    <citation type="submission" date="2019-09" db="EMBL/GenBank/DDBJ databases">
        <title>Whole genome sequences of isolates from the Mars Exploration Rovers.</title>
        <authorList>
            <person name="Seuylemezian A."/>
            <person name="Vaishampayan P."/>
        </authorList>
    </citation>
    <scope>NUCLEOTIDE SEQUENCE [LARGE SCALE GENOMIC DNA]</scope>
    <source>
        <strain evidence="2 3">MER_TA_151</strain>
    </source>
</reference>
<gene>
    <name evidence="2" type="ORF">F4V44_06680</name>
</gene>
<dbReference type="Proteomes" id="UP000326671">
    <property type="component" value="Unassembled WGS sequence"/>
</dbReference>
<sequence length="355" mass="38313">MKRKWLLVVMMCVFMVVASACNSSSTSSSKSNGGESKGGQGDETYEIDIYTFSNGSSTYLFGVALAELINSNSSWLKANALESPGTFQNTQLVMSDENKRKNTIGVMAIEEAAAGFPPFKEPYDGIRALASFGLNFNAFVSIDPDVKTLKDLEGKVVGIGTPPSAVRVELPKLVLEKMGIKPAKYENLAIGSDIQALKDGKVDAILNGSFATDPSGAKWASNPAMTELGATDKINYLSFDTKAMKEAIKELDELGGEPLEIPAGALGKDQTDPYVVQATMVGWYADKELPDRVAKEIVRIMAENAESFKDVHPTGAYISPETMAMLGLDKSLIHPGALEYYEEKSIDVTKSPFMK</sequence>
<dbReference type="SUPFAM" id="SSF53850">
    <property type="entry name" value="Periplasmic binding protein-like II"/>
    <property type="match status" value="1"/>
</dbReference>
<dbReference type="Pfam" id="PF16868">
    <property type="entry name" value="NMT1_3"/>
    <property type="match status" value="1"/>
</dbReference>
<dbReference type="EMBL" id="VYKL01000014">
    <property type="protein sequence ID" value="KAA9026997.1"/>
    <property type="molecule type" value="Genomic_DNA"/>
</dbReference>
<accession>A0A5J5HW11</accession>
<name>A0A5J5HW11_9BACI</name>
<dbReference type="PROSITE" id="PS51257">
    <property type="entry name" value="PROKAR_LIPOPROTEIN"/>
    <property type="match status" value="1"/>
</dbReference>
<keyword evidence="3" id="KW-1185">Reference proteome</keyword>
<dbReference type="Gene3D" id="3.40.190.10">
    <property type="entry name" value="Periplasmic binding protein-like II"/>
    <property type="match status" value="2"/>
</dbReference>
<protein>
    <submittedName>
        <fullName evidence="2">TAXI family TRAP transporter solute-binding subunit</fullName>
    </submittedName>
</protein>
<dbReference type="OrthoDB" id="9776669at2"/>
<dbReference type="AlphaFoldDB" id="A0A5J5HW11"/>